<dbReference type="GO" id="GO:0051536">
    <property type="term" value="F:iron-sulfur cluster binding"/>
    <property type="evidence" value="ECO:0007669"/>
    <property type="project" value="UniProtKB-KW"/>
</dbReference>
<dbReference type="InterPro" id="IPR016171">
    <property type="entry name" value="Vanillyl_alc_oxidase_C-sub2"/>
</dbReference>
<evidence type="ECO:0000256" key="4">
    <source>
        <dbReference type="ARBA" id="ARBA00022827"/>
    </source>
</evidence>
<dbReference type="InterPro" id="IPR017900">
    <property type="entry name" value="4Fe4S_Fe_S_CS"/>
</dbReference>
<reference evidence="9 10" key="1">
    <citation type="submission" date="2019-05" db="EMBL/GenBank/DDBJ databases">
        <title>Dyadobacter AR-3-8 sp. nov., isolated from arctic soil.</title>
        <authorList>
            <person name="Chaudhary D.K."/>
        </authorList>
    </citation>
    <scope>NUCLEOTIDE SEQUENCE [LARGE SCALE GENOMIC DNA]</scope>
    <source>
        <strain evidence="9 10">AR-3-8</strain>
    </source>
</reference>
<dbReference type="SUPFAM" id="SSF56176">
    <property type="entry name" value="FAD-binding/transporter-associated domain-like"/>
    <property type="match status" value="1"/>
</dbReference>
<evidence type="ECO:0000313" key="9">
    <source>
        <dbReference type="EMBL" id="TKT86670.1"/>
    </source>
</evidence>
<dbReference type="InterPro" id="IPR016164">
    <property type="entry name" value="FAD-linked_Oxase-like_C"/>
</dbReference>
<dbReference type="OrthoDB" id="9767256at2"/>
<sequence>MNRLTLLDFNTLRDEFEGELYFDDSTLHTAQRKIYATDASVYQEMPLAVSLPKTVEDIRRLIKFANNQKVTLIPRAAGTSLAGQVVGKGIVVDISKHFGAILEVNAEEKWVRVQPGVIRDDLNKHLAPYGLLFGPETSTASRAMIGGMIGNNSCGLHSISWGTTRDHLLEVKALLSDGSETVFNNSVVGDYTKKLSLNTSGKREQAIYAGMWGVLSNPVDQELIKKQFAKPTVTRRNSGYALDALVNNFEKDQINLCNLIAGSEGTLCFVTEAKIALVDMPPASVGVVCIHANSLAESLHANRVAMKYSPKASELVDRYIMDFTKGHHIYSKNRFFLEGDPAALLMVEFWGNTDEEVKKQAEILIADLLSEGLGYAYPLLFGDDATKAWDIRKAGLGLIRNLPGDTQPVNLIEDCAVAVEDLPDYIADLEKLIASHGLHASYYAHAGAGELHVEPMINLKTSEGKQKFRQVLADTAVLVKKYKGALSGEHGDGRLRGEFIPFMMGEEVYEIFRQVKRIWDPNGIFNANKIVDTPPMNEFLRYEQDKPQPHIATTFDFSKQEGMLRLAEKCSGSGDCRKTELTGGTMCPSYMATRKERDTTRARANILRQYLTPGGETAEAGTSQEMVKEILDLCLSCKGCKSECPSSVDVGKMKAEFTQQYYETHSIPLRTNLIANFGKQMKLASIAPWAFNAVFGTPALRKVANKMVGFHPERSMPLLSSTTLKHWWEKRKSKNTNVETHSKVYLFCDEFTNYNDVEIGKKAVMLLEKLGYEVIIPEHAESGRSYLSKGLVKEAQKLAIRNIELLKDIITQKTPLIGIEPSAILSFRDEYIDLVPEHLKIDAQNIATNALLFEEFITREIEAKRITKASFSKEQRLIKLHGHCHQKALSSLLTSKIALSLPENYKVQLIPSGCCGMAGSFGYEEEHYAVSMQIGELVLFPTVRQQPDEVIIAAPGTSCRHQIKDGTGRKAKHPIEILWEALN</sequence>
<keyword evidence="5" id="KW-0560">Oxidoreductase</keyword>
<keyword evidence="2" id="KW-0285">Flavoprotein</keyword>
<evidence type="ECO:0000256" key="1">
    <source>
        <dbReference type="ARBA" id="ARBA00001974"/>
    </source>
</evidence>
<dbReference type="RefSeq" id="WP_137344093.1">
    <property type="nucleotide sequence ID" value="NZ_SZVO01000023.1"/>
</dbReference>
<evidence type="ECO:0000256" key="2">
    <source>
        <dbReference type="ARBA" id="ARBA00022630"/>
    </source>
</evidence>
<dbReference type="InterPro" id="IPR016169">
    <property type="entry name" value="FAD-bd_PCMH_sub2"/>
</dbReference>
<keyword evidence="3" id="KW-0479">Metal-binding</keyword>
<dbReference type="AlphaFoldDB" id="A0A4U6CQ90"/>
<dbReference type="PANTHER" id="PTHR11748:SF119">
    <property type="entry name" value="D-2-HYDROXYGLUTARATE DEHYDROGENASE"/>
    <property type="match status" value="1"/>
</dbReference>
<dbReference type="PROSITE" id="PS51387">
    <property type="entry name" value="FAD_PCMH"/>
    <property type="match status" value="1"/>
</dbReference>
<dbReference type="Pfam" id="PF02913">
    <property type="entry name" value="FAD-oxidase_C"/>
    <property type="match status" value="1"/>
</dbReference>
<protein>
    <submittedName>
        <fullName evidence="9">FAD-binding protein</fullName>
    </submittedName>
</protein>
<dbReference type="GO" id="GO:0008720">
    <property type="term" value="F:D-lactate dehydrogenase (NAD+) activity"/>
    <property type="evidence" value="ECO:0007669"/>
    <property type="project" value="TreeGrafter"/>
</dbReference>
<dbReference type="Pfam" id="PF13534">
    <property type="entry name" value="Fer4_17"/>
    <property type="match status" value="1"/>
</dbReference>
<dbReference type="EMBL" id="SZVO01000023">
    <property type="protein sequence ID" value="TKT86670.1"/>
    <property type="molecule type" value="Genomic_DNA"/>
</dbReference>
<dbReference type="InterPro" id="IPR004113">
    <property type="entry name" value="FAD-bd_oxidored_4_C"/>
</dbReference>
<evidence type="ECO:0000256" key="5">
    <source>
        <dbReference type="ARBA" id="ARBA00023002"/>
    </source>
</evidence>
<feature type="domain" description="FAD-binding PCMH-type" evidence="8">
    <location>
        <begin position="42"/>
        <end position="280"/>
    </location>
</feature>
<dbReference type="SUPFAM" id="SSF46548">
    <property type="entry name" value="alpha-helical ferredoxin"/>
    <property type="match status" value="1"/>
</dbReference>
<proteinExistence type="predicted"/>
<organism evidence="9 10">
    <name type="scientific">Dyadobacter frigoris</name>
    <dbReference type="NCBI Taxonomy" id="2576211"/>
    <lineage>
        <taxon>Bacteria</taxon>
        <taxon>Pseudomonadati</taxon>
        <taxon>Bacteroidota</taxon>
        <taxon>Cytophagia</taxon>
        <taxon>Cytophagales</taxon>
        <taxon>Spirosomataceae</taxon>
        <taxon>Dyadobacter</taxon>
    </lineage>
</organism>
<dbReference type="Gene3D" id="3.30.465.10">
    <property type="match status" value="1"/>
</dbReference>
<evidence type="ECO:0000256" key="6">
    <source>
        <dbReference type="ARBA" id="ARBA00023004"/>
    </source>
</evidence>
<dbReference type="InterPro" id="IPR006094">
    <property type="entry name" value="Oxid_FAD_bind_N"/>
</dbReference>
<accession>A0A4U6CQ90</accession>
<keyword evidence="4" id="KW-0274">FAD</keyword>
<evidence type="ECO:0000256" key="3">
    <source>
        <dbReference type="ARBA" id="ARBA00022723"/>
    </source>
</evidence>
<dbReference type="GO" id="GO:0004458">
    <property type="term" value="F:D-lactate dehydrogenase (cytochrome) activity"/>
    <property type="evidence" value="ECO:0007669"/>
    <property type="project" value="TreeGrafter"/>
</dbReference>
<dbReference type="PROSITE" id="PS00198">
    <property type="entry name" value="4FE4S_FER_1"/>
    <property type="match status" value="1"/>
</dbReference>
<evidence type="ECO:0000256" key="7">
    <source>
        <dbReference type="ARBA" id="ARBA00023014"/>
    </source>
</evidence>
<dbReference type="PANTHER" id="PTHR11748">
    <property type="entry name" value="D-LACTATE DEHYDROGENASE"/>
    <property type="match status" value="1"/>
</dbReference>
<comment type="cofactor">
    <cofactor evidence="1">
        <name>FAD</name>
        <dbReference type="ChEBI" id="CHEBI:57692"/>
    </cofactor>
</comment>
<name>A0A4U6CQ90_9BACT</name>
<dbReference type="GO" id="GO:0046872">
    <property type="term" value="F:metal ion binding"/>
    <property type="evidence" value="ECO:0007669"/>
    <property type="project" value="UniProtKB-KW"/>
</dbReference>
<dbReference type="InterPro" id="IPR036318">
    <property type="entry name" value="FAD-bd_PCMH-like_sf"/>
</dbReference>
<keyword evidence="7" id="KW-0411">Iron-sulfur</keyword>
<evidence type="ECO:0000259" key="8">
    <source>
        <dbReference type="PROSITE" id="PS51387"/>
    </source>
</evidence>
<dbReference type="GO" id="GO:1903457">
    <property type="term" value="P:lactate catabolic process"/>
    <property type="evidence" value="ECO:0007669"/>
    <property type="project" value="TreeGrafter"/>
</dbReference>
<dbReference type="Gene3D" id="1.10.45.10">
    <property type="entry name" value="Vanillyl-alcohol Oxidase, Chain A, domain 4"/>
    <property type="match status" value="1"/>
</dbReference>
<evidence type="ECO:0000313" key="10">
    <source>
        <dbReference type="Proteomes" id="UP000304900"/>
    </source>
</evidence>
<comment type="caution">
    <text evidence="9">The sequence shown here is derived from an EMBL/GenBank/DDBJ whole genome shotgun (WGS) entry which is preliminary data.</text>
</comment>
<dbReference type="InterPro" id="IPR016166">
    <property type="entry name" value="FAD-bd_PCMH"/>
</dbReference>
<dbReference type="SUPFAM" id="SSF55103">
    <property type="entry name" value="FAD-linked oxidases, C-terminal domain"/>
    <property type="match status" value="1"/>
</dbReference>
<dbReference type="GO" id="GO:0071949">
    <property type="term" value="F:FAD binding"/>
    <property type="evidence" value="ECO:0007669"/>
    <property type="project" value="InterPro"/>
</dbReference>
<keyword evidence="6" id="KW-0408">Iron</keyword>
<dbReference type="Proteomes" id="UP000304900">
    <property type="component" value="Unassembled WGS sequence"/>
</dbReference>
<keyword evidence="10" id="KW-1185">Reference proteome</keyword>
<gene>
    <name evidence="9" type="ORF">FDK13_31695</name>
</gene>
<dbReference type="Pfam" id="PF01565">
    <property type="entry name" value="FAD_binding_4"/>
    <property type="match status" value="1"/>
</dbReference>
<dbReference type="Gene3D" id="3.30.70.2740">
    <property type="match status" value="1"/>
</dbReference>